<dbReference type="EnsemblMetazoa" id="MESCA007324-RA">
    <property type="protein sequence ID" value="MESCA007324-PA"/>
    <property type="gene ID" value="MESCA007324"/>
</dbReference>
<dbReference type="PROSITE" id="PS00107">
    <property type="entry name" value="PROTEIN_KINASE_ATP"/>
    <property type="match status" value="1"/>
</dbReference>
<feature type="domain" description="Protein kinase" evidence="2">
    <location>
        <begin position="18"/>
        <end position="63"/>
    </location>
</feature>
<dbReference type="AlphaFoldDB" id="T1GUB4"/>
<dbReference type="STRING" id="36166.T1GUB4"/>
<sequence length="63" mass="7127">MSSSPKSMNSNSVRMHNYEELNVIGTGAYGIVYRARDLRNPGKVVALKKVRVTLMKMAFLCRH</sequence>
<keyword evidence="4" id="KW-1185">Reference proteome</keyword>
<protein>
    <recommendedName>
        <fullName evidence="2">Protein kinase domain-containing protein</fullName>
    </recommendedName>
</protein>
<name>T1GUB4_MEGSC</name>
<evidence type="ECO:0000256" key="1">
    <source>
        <dbReference type="PROSITE-ProRule" id="PRU10141"/>
    </source>
</evidence>
<dbReference type="GO" id="GO:0005524">
    <property type="term" value="F:ATP binding"/>
    <property type="evidence" value="ECO:0007669"/>
    <property type="project" value="UniProtKB-UniRule"/>
</dbReference>
<dbReference type="Gene3D" id="3.30.200.20">
    <property type="entry name" value="Phosphorylase Kinase, domain 1"/>
    <property type="match status" value="1"/>
</dbReference>
<evidence type="ECO:0000313" key="4">
    <source>
        <dbReference type="Proteomes" id="UP000015102"/>
    </source>
</evidence>
<reference evidence="3" key="2">
    <citation type="submission" date="2015-06" db="UniProtKB">
        <authorList>
            <consortium name="EnsemblMetazoa"/>
        </authorList>
    </citation>
    <scope>IDENTIFICATION</scope>
</reference>
<proteinExistence type="predicted"/>
<dbReference type="InterPro" id="IPR000719">
    <property type="entry name" value="Prot_kinase_dom"/>
</dbReference>
<dbReference type="SUPFAM" id="SSF56112">
    <property type="entry name" value="Protein kinase-like (PK-like)"/>
    <property type="match status" value="1"/>
</dbReference>
<keyword evidence="1" id="KW-0547">Nucleotide-binding</keyword>
<dbReference type="EMBL" id="CAQQ02097783">
    <property type="status" value="NOT_ANNOTATED_CDS"/>
    <property type="molecule type" value="Genomic_DNA"/>
</dbReference>
<accession>T1GUB4</accession>
<dbReference type="InterPro" id="IPR011009">
    <property type="entry name" value="Kinase-like_dom_sf"/>
</dbReference>
<evidence type="ECO:0000259" key="2">
    <source>
        <dbReference type="PROSITE" id="PS50011"/>
    </source>
</evidence>
<dbReference type="HOGENOM" id="CLU_2888324_0_0_1"/>
<dbReference type="InterPro" id="IPR017441">
    <property type="entry name" value="Protein_kinase_ATP_BS"/>
</dbReference>
<dbReference type="GO" id="GO:0004672">
    <property type="term" value="F:protein kinase activity"/>
    <property type="evidence" value="ECO:0007669"/>
    <property type="project" value="InterPro"/>
</dbReference>
<reference evidence="4" key="1">
    <citation type="submission" date="2013-02" db="EMBL/GenBank/DDBJ databases">
        <authorList>
            <person name="Hughes D."/>
        </authorList>
    </citation>
    <scope>NUCLEOTIDE SEQUENCE</scope>
    <source>
        <strain>Durham</strain>
        <strain evidence="4">NC isolate 2 -- Noor lab</strain>
    </source>
</reference>
<feature type="binding site" evidence="1">
    <location>
        <position position="48"/>
    </location>
    <ligand>
        <name>ATP</name>
        <dbReference type="ChEBI" id="CHEBI:30616"/>
    </ligand>
</feature>
<evidence type="ECO:0000313" key="3">
    <source>
        <dbReference type="EnsemblMetazoa" id="MESCA007324-PA"/>
    </source>
</evidence>
<dbReference type="PROSITE" id="PS50011">
    <property type="entry name" value="PROTEIN_KINASE_DOM"/>
    <property type="match status" value="1"/>
</dbReference>
<organism evidence="3 4">
    <name type="scientific">Megaselia scalaris</name>
    <name type="common">Humpbacked fly</name>
    <name type="synonym">Phora scalaris</name>
    <dbReference type="NCBI Taxonomy" id="36166"/>
    <lineage>
        <taxon>Eukaryota</taxon>
        <taxon>Metazoa</taxon>
        <taxon>Ecdysozoa</taxon>
        <taxon>Arthropoda</taxon>
        <taxon>Hexapoda</taxon>
        <taxon>Insecta</taxon>
        <taxon>Pterygota</taxon>
        <taxon>Neoptera</taxon>
        <taxon>Endopterygota</taxon>
        <taxon>Diptera</taxon>
        <taxon>Brachycera</taxon>
        <taxon>Muscomorpha</taxon>
        <taxon>Platypezoidea</taxon>
        <taxon>Phoridae</taxon>
        <taxon>Megaseliini</taxon>
        <taxon>Megaselia</taxon>
    </lineage>
</organism>
<keyword evidence="1" id="KW-0067">ATP-binding</keyword>
<dbReference type="Proteomes" id="UP000015102">
    <property type="component" value="Unassembled WGS sequence"/>
</dbReference>